<keyword evidence="11" id="KW-1185">Reference proteome</keyword>
<evidence type="ECO:0000256" key="4">
    <source>
        <dbReference type="ARBA" id="ARBA00022692"/>
    </source>
</evidence>
<dbReference type="Pfam" id="PF00691">
    <property type="entry name" value="OmpA"/>
    <property type="match status" value="1"/>
</dbReference>
<protein>
    <submittedName>
        <fullName evidence="10">Chemotaxis protein MotB</fullName>
    </submittedName>
</protein>
<dbReference type="InterPro" id="IPR006665">
    <property type="entry name" value="OmpA-like"/>
</dbReference>
<comment type="similarity">
    <text evidence="2">Belongs to the MotB family.</text>
</comment>
<dbReference type="EMBL" id="CP121472">
    <property type="protein sequence ID" value="WPL15786.1"/>
    <property type="molecule type" value="Genomic_DNA"/>
</dbReference>
<keyword evidence="5 8" id="KW-1133">Transmembrane helix</keyword>
<evidence type="ECO:0000256" key="7">
    <source>
        <dbReference type="PROSITE-ProRule" id="PRU00473"/>
    </source>
</evidence>
<proteinExistence type="inferred from homology"/>
<dbReference type="Proteomes" id="UP001432180">
    <property type="component" value="Chromosome"/>
</dbReference>
<dbReference type="PANTHER" id="PTHR30329">
    <property type="entry name" value="STATOR ELEMENT OF FLAGELLAR MOTOR COMPLEX"/>
    <property type="match status" value="1"/>
</dbReference>
<dbReference type="InterPro" id="IPR017733">
    <property type="entry name" value="OmpA-like_dom_proteobacteria"/>
</dbReference>
<dbReference type="InterPro" id="IPR050330">
    <property type="entry name" value="Bact_OuterMem_StrucFunc"/>
</dbReference>
<dbReference type="CDD" id="cd07185">
    <property type="entry name" value="OmpA_C-like"/>
    <property type="match status" value="1"/>
</dbReference>
<evidence type="ECO:0000256" key="6">
    <source>
        <dbReference type="ARBA" id="ARBA00023136"/>
    </source>
</evidence>
<dbReference type="PANTHER" id="PTHR30329:SF21">
    <property type="entry name" value="LIPOPROTEIN YIAD-RELATED"/>
    <property type="match status" value="1"/>
</dbReference>
<evidence type="ECO:0000259" key="9">
    <source>
        <dbReference type="PROSITE" id="PS51123"/>
    </source>
</evidence>
<name>A0ABZ0S3W6_9GAMM</name>
<keyword evidence="6 7" id="KW-0472">Membrane</keyword>
<evidence type="ECO:0000256" key="8">
    <source>
        <dbReference type="SAM" id="Phobius"/>
    </source>
</evidence>
<evidence type="ECO:0000256" key="2">
    <source>
        <dbReference type="ARBA" id="ARBA00008914"/>
    </source>
</evidence>
<dbReference type="Gene3D" id="3.30.1330.60">
    <property type="entry name" value="OmpA-like domain"/>
    <property type="match status" value="1"/>
</dbReference>
<dbReference type="Pfam" id="PF13677">
    <property type="entry name" value="MotB_plug"/>
    <property type="match status" value="1"/>
</dbReference>
<dbReference type="InterPro" id="IPR036737">
    <property type="entry name" value="OmpA-like_sf"/>
</dbReference>
<dbReference type="PROSITE" id="PS51123">
    <property type="entry name" value="OMPA_2"/>
    <property type="match status" value="1"/>
</dbReference>
<dbReference type="SUPFAM" id="SSF103088">
    <property type="entry name" value="OmpA-like"/>
    <property type="match status" value="1"/>
</dbReference>
<evidence type="ECO:0000256" key="3">
    <source>
        <dbReference type="ARBA" id="ARBA00022475"/>
    </source>
</evidence>
<dbReference type="RefSeq" id="WP_328986337.1">
    <property type="nucleotide sequence ID" value="NZ_CP121472.1"/>
</dbReference>
<evidence type="ECO:0000256" key="1">
    <source>
        <dbReference type="ARBA" id="ARBA00004162"/>
    </source>
</evidence>
<keyword evidence="3" id="KW-1003">Cell membrane</keyword>
<evidence type="ECO:0000313" key="11">
    <source>
        <dbReference type="Proteomes" id="UP001432180"/>
    </source>
</evidence>
<feature type="transmembrane region" description="Helical" evidence="8">
    <location>
        <begin position="17"/>
        <end position="39"/>
    </location>
</feature>
<evidence type="ECO:0000256" key="5">
    <source>
        <dbReference type="ARBA" id="ARBA00022989"/>
    </source>
</evidence>
<accession>A0ABZ0S3W6</accession>
<feature type="domain" description="OmpA-like" evidence="9">
    <location>
        <begin position="140"/>
        <end position="261"/>
    </location>
</feature>
<reference evidence="10 11" key="1">
    <citation type="journal article" date="2023" name="Microorganisms">
        <title>Thiorhodovibrio frisius and Trv. litoralis spp. nov., Two Novel Members from a Clade of Fastidious Purple Sulfur Bacteria That Exhibit Unique Red-Shifted Light-Harvesting Capabilities.</title>
        <authorList>
            <person name="Methner A."/>
            <person name="Kuzyk S.B."/>
            <person name="Petersen J."/>
            <person name="Bauer S."/>
            <person name="Brinkmann H."/>
            <person name="Sichau K."/>
            <person name="Wanner G."/>
            <person name="Wolf J."/>
            <person name="Neumann-Schaal M."/>
            <person name="Henke P."/>
            <person name="Tank M."/>
            <person name="Sproer C."/>
            <person name="Bunk B."/>
            <person name="Overmann J."/>
        </authorList>
    </citation>
    <scope>NUCLEOTIDE SEQUENCE [LARGE SCALE GENOMIC DNA]</scope>
    <source>
        <strain evidence="10 11">DSM 6702</strain>
    </source>
</reference>
<evidence type="ECO:0000313" key="10">
    <source>
        <dbReference type="EMBL" id="WPL15786.1"/>
    </source>
</evidence>
<dbReference type="NCBIfam" id="TIGR03350">
    <property type="entry name" value="type_VI_ompA"/>
    <property type="match status" value="1"/>
</dbReference>
<dbReference type="InterPro" id="IPR025713">
    <property type="entry name" value="MotB-like_N_dom"/>
</dbReference>
<keyword evidence="4 8" id="KW-0812">Transmembrane</keyword>
<gene>
    <name evidence="10" type="primary">motB</name>
    <name evidence="10" type="ORF">Thiowin_00703</name>
</gene>
<comment type="subcellular location">
    <subcellularLocation>
        <location evidence="1">Cell membrane</location>
        <topology evidence="1">Single-pass membrane protein</topology>
    </subcellularLocation>
</comment>
<organism evidence="10 11">
    <name type="scientific">Thiorhodovibrio winogradskyi</name>
    <dbReference type="NCBI Taxonomy" id="77007"/>
    <lineage>
        <taxon>Bacteria</taxon>
        <taxon>Pseudomonadati</taxon>
        <taxon>Pseudomonadota</taxon>
        <taxon>Gammaproteobacteria</taxon>
        <taxon>Chromatiales</taxon>
        <taxon>Chromatiaceae</taxon>
        <taxon>Thiorhodovibrio</taxon>
    </lineage>
</organism>
<sequence>MSEKAKPTSCPPPGAPAWMATFADLMSLLLCFFVLLLSFSEMDVHKYKQIAGSMKMAFGVQREVDVQAIPMGTTVISPDFSPGKPTPTLAQELRQQTTDETKTQLGPDQMRKELEAAAQEIAAALQQEIEQGLIDVEVVGEEILIRIREKGSFASGSARLQDSFFPILDKIAETLSATEGSLIVAGHTDNMPINTLQFPSNWVLSAARAAAVVHQITEVQPELAERMQIRAHGDTRPVATNDTFEGRAENRRVEIVIARNKKDEEGRDITGDAINIPYRSMMPADPAASSEL</sequence>